<accession>A0ABT2MI99</accession>
<evidence type="ECO:0000313" key="5">
    <source>
        <dbReference type="Proteomes" id="UP001206639"/>
    </source>
</evidence>
<organism evidence="4 5">
    <name type="scientific">Mycobacterium deserti</name>
    <dbReference type="NCBI Taxonomy" id="2978347"/>
    <lineage>
        <taxon>Bacteria</taxon>
        <taxon>Bacillati</taxon>
        <taxon>Actinomycetota</taxon>
        <taxon>Actinomycetes</taxon>
        <taxon>Mycobacteriales</taxon>
        <taxon>Mycobacteriaceae</taxon>
        <taxon>Mycobacterium</taxon>
    </lineage>
</organism>
<dbReference type="PRINTS" id="PR00455">
    <property type="entry name" value="HTHTETR"/>
</dbReference>
<feature type="domain" description="HTH tetR-type" evidence="3">
    <location>
        <begin position="13"/>
        <end position="73"/>
    </location>
</feature>
<dbReference type="EMBL" id="JAODWD010000007">
    <property type="protein sequence ID" value="MCT7662009.1"/>
    <property type="molecule type" value="Genomic_DNA"/>
</dbReference>
<evidence type="ECO:0000256" key="1">
    <source>
        <dbReference type="ARBA" id="ARBA00023125"/>
    </source>
</evidence>
<name>A0ABT2MI99_9MYCO</name>
<keyword evidence="1 2" id="KW-0238">DNA-binding</keyword>
<evidence type="ECO:0000313" key="4">
    <source>
        <dbReference type="EMBL" id="MCT7662009.1"/>
    </source>
</evidence>
<evidence type="ECO:0000259" key="3">
    <source>
        <dbReference type="PROSITE" id="PS50977"/>
    </source>
</evidence>
<dbReference type="Gene3D" id="1.10.357.10">
    <property type="entry name" value="Tetracycline Repressor, domain 2"/>
    <property type="match status" value="1"/>
</dbReference>
<dbReference type="PANTHER" id="PTHR30055">
    <property type="entry name" value="HTH-TYPE TRANSCRIPTIONAL REGULATOR RUTR"/>
    <property type="match status" value="1"/>
</dbReference>
<proteinExistence type="predicted"/>
<dbReference type="Pfam" id="PF00440">
    <property type="entry name" value="TetR_N"/>
    <property type="match status" value="1"/>
</dbReference>
<reference evidence="5" key="1">
    <citation type="submission" date="2023-07" db="EMBL/GenBank/DDBJ databases">
        <authorList>
            <person name="Deng Y."/>
            <person name="Zhang Y.-Q."/>
        </authorList>
    </citation>
    <scope>NUCLEOTIDE SEQUENCE [LARGE SCALE GENOMIC DNA]</scope>
    <source>
        <strain evidence="5">CPCC 205710</strain>
    </source>
</reference>
<gene>
    <name evidence="4" type="ORF">N4S67_26780</name>
</gene>
<dbReference type="InterPro" id="IPR009057">
    <property type="entry name" value="Homeodomain-like_sf"/>
</dbReference>
<protein>
    <submittedName>
        <fullName evidence="4">TetR/AcrR family transcriptional regulator</fullName>
    </submittedName>
</protein>
<dbReference type="PROSITE" id="PS50977">
    <property type="entry name" value="HTH_TETR_2"/>
    <property type="match status" value="1"/>
</dbReference>
<evidence type="ECO:0000256" key="2">
    <source>
        <dbReference type="PROSITE-ProRule" id="PRU00335"/>
    </source>
</evidence>
<feature type="DNA-binding region" description="H-T-H motif" evidence="2">
    <location>
        <begin position="36"/>
        <end position="55"/>
    </location>
</feature>
<dbReference type="InterPro" id="IPR050109">
    <property type="entry name" value="HTH-type_TetR-like_transc_reg"/>
</dbReference>
<dbReference type="RefSeq" id="WP_260996073.1">
    <property type="nucleotide sequence ID" value="NZ_JAODWD010000007.1"/>
</dbReference>
<dbReference type="SUPFAM" id="SSF46689">
    <property type="entry name" value="Homeodomain-like"/>
    <property type="match status" value="1"/>
</dbReference>
<sequence>MSASTSRRQQQGELSRETILDATEQLMATRGYAATSINDIRKACGLPPSSIYWHFGSKEGVLAAVMERGAERFFAAIPAGADIDSQLAAVTRQQAQHPEFLRLFLLLSLERSDDPAVAQVVRRVRDKALAGFGAAIAALLPEDVPPARARRVVAELAAVATALSDGIFLAEHLEPDVTDIERMYLRLHQTVTALIPILLEEK</sequence>
<keyword evidence="5" id="KW-1185">Reference proteome</keyword>
<dbReference type="Proteomes" id="UP001206639">
    <property type="component" value="Unassembled WGS sequence"/>
</dbReference>
<dbReference type="PANTHER" id="PTHR30055:SF209">
    <property type="entry name" value="POSSIBLE TRANSCRIPTIONAL REGULATORY PROTEIN (PROBABLY TETR-FAMILY)"/>
    <property type="match status" value="1"/>
</dbReference>
<comment type="caution">
    <text evidence="4">The sequence shown here is derived from an EMBL/GenBank/DDBJ whole genome shotgun (WGS) entry which is preliminary data.</text>
</comment>
<dbReference type="InterPro" id="IPR001647">
    <property type="entry name" value="HTH_TetR"/>
</dbReference>